<dbReference type="PROSITE" id="PS51677">
    <property type="entry name" value="NODB"/>
    <property type="match status" value="1"/>
</dbReference>
<dbReference type="InterPro" id="IPR011330">
    <property type="entry name" value="Glyco_hydro/deAcase_b/a-brl"/>
</dbReference>
<comment type="caution">
    <text evidence="4">The sequence shown here is derived from an EMBL/GenBank/DDBJ whole genome shotgun (WGS) entry which is preliminary data.</text>
</comment>
<keyword evidence="2" id="KW-0732">Signal</keyword>
<organism evidence="4 5">
    <name type="scientific">Hymenobacter caeli</name>
    <dbReference type="NCBI Taxonomy" id="2735894"/>
    <lineage>
        <taxon>Bacteria</taxon>
        <taxon>Pseudomonadati</taxon>
        <taxon>Bacteroidota</taxon>
        <taxon>Cytophagia</taxon>
        <taxon>Cytophagales</taxon>
        <taxon>Hymenobacteraceae</taxon>
        <taxon>Hymenobacter</taxon>
    </lineage>
</organism>
<dbReference type="InterPro" id="IPR002509">
    <property type="entry name" value="NODB_dom"/>
</dbReference>
<evidence type="ECO:0000259" key="3">
    <source>
        <dbReference type="PROSITE" id="PS51677"/>
    </source>
</evidence>
<dbReference type="RefSeq" id="WP_173809470.1">
    <property type="nucleotide sequence ID" value="NZ_JABSNP010000005.1"/>
</dbReference>
<proteinExistence type="predicted"/>
<evidence type="ECO:0000313" key="4">
    <source>
        <dbReference type="EMBL" id="NRT18734.1"/>
    </source>
</evidence>
<dbReference type="CDD" id="cd10918">
    <property type="entry name" value="CE4_NodB_like_5s_6s"/>
    <property type="match status" value="1"/>
</dbReference>
<evidence type="ECO:0000256" key="2">
    <source>
        <dbReference type="ARBA" id="ARBA00022729"/>
    </source>
</evidence>
<sequence length="322" mass="36153">MDRVWKRVLNGLDERVSLVHLAAVPERPALLVFMFHVLFEDVDEMERHEVDPQQRITTEVFAQFVAYFLAHGYAFVTPADVLGGLEPARKYALITFDDGYYNNRRALPILRQYGVPATFFISTHHVLANQAFWWDVVYRARRRQPLAPAAQQAEYARLKQLRHPEIAQYLLDQFGPDALRPVGDLDRPFTPAELQDFARAPGVFLGNHTAHHAVLTNYSPVAAAAELTACQHDLAHLTGQVPCAVAYPNGDTSPAVVAAAAGAGLALGATVRAGKNYLPFARHGVDARLLNRFLLWGDRDVARQCALFRTDFHLKQLLRRQR</sequence>
<gene>
    <name evidence="4" type="ORF">HNP98_001555</name>
</gene>
<dbReference type="InterPro" id="IPR051398">
    <property type="entry name" value="Polysacch_Deacetylase"/>
</dbReference>
<dbReference type="Gene3D" id="3.20.20.370">
    <property type="entry name" value="Glycoside hydrolase/deacetylase"/>
    <property type="match status" value="1"/>
</dbReference>
<evidence type="ECO:0000313" key="5">
    <source>
        <dbReference type="Proteomes" id="UP000779507"/>
    </source>
</evidence>
<protein>
    <submittedName>
        <fullName evidence="4">Peptidoglycan/xylan/chitin deacetylase (PgdA/CDA1 family)</fullName>
    </submittedName>
</protein>
<reference evidence="4 5" key="1">
    <citation type="submission" date="2020-05" db="EMBL/GenBank/DDBJ databases">
        <title>Genomic Encyclopedia of Type Strains, Phase IV (KMG-V): Genome sequencing to study the core and pangenomes of soil and plant-associated prokaryotes.</title>
        <authorList>
            <person name="Whitman W."/>
        </authorList>
    </citation>
    <scope>NUCLEOTIDE SEQUENCE [LARGE SCALE GENOMIC DNA]</scope>
    <source>
        <strain evidence="4 5">9A</strain>
    </source>
</reference>
<dbReference type="SUPFAM" id="SSF88713">
    <property type="entry name" value="Glycoside hydrolase/deacetylase"/>
    <property type="match status" value="1"/>
</dbReference>
<accession>A0ABX2FNL9</accession>
<dbReference type="PANTHER" id="PTHR34216">
    <property type="match status" value="1"/>
</dbReference>
<dbReference type="EMBL" id="JABSNP010000005">
    <property type="protein sequence ID" value="NRT18734.1"/>
    <property type="molecule type" value="Genomic_DNA"/>
</dbReference>
<dbReference type="Pfam" id="PF01522">
    <property type="entry name" value="Polysacc_deac_1"/>
    <property type="match status" value="1"/>
</dbReference>
<dbReference type="Proteomes" id="UP000779507">
    <property type="component" value="Unassembled WGS sequence"/>
</dbReference>
<dbReference type="PANTHER" id="PTHR34216:SF3">
    <property type="entry name" value="POLY-BETA-1,6-N-ACETYL-D-GLUCOSAMINE N-DEACETYLASE"/>
    <property type="match status" value="1"/>
</dbReference>
<feature type="domain" description="NodB homology" evidence="3">
    <location>
        <begin position="90"/>
        <end position="322"/>
    </location>
</feature>
<evidence type="ECO:0000256" key="1">
    <source>
        <dbReference type="ARBA" id="ARBA00004613"/>
    </source>
</evidence>
<comment type="subcellular location">
    <subcellularLocation>
        <location evidence="1">Secreted</location>
    </subcellularLocation>
</comment>
<name>A0ABX2FNL9_9BACT</name>
<keyword evidence="5" id="KW-1185">Reference proteome</keyword>